<feature type="binding site" evidence="8">
    <location>
        <position position="352"/>
    </location>
    <ligand>
        <name>NAD(+)</name>
        <dbReference type="ChEBI" id="CHEBI:57540"/>
    </ligand>
</feature>
<feature type="domain" description="UDP-glucose/GDP-mannose dehydrogenase C-terminal" evidence="10">
    <location>
        <begin position="338"/>
        <end position="433"/>
    </location>
</feature>
<evidence type="ECO:0000256" key="4">
    <source>
        <dbReference type="ARBA" id="ARBA00023002"/>
    </source>
</evidence>
<feature type="binding site" evidence="8">
    <location>
        <begin position="282"/>
        <end position="285"/>
    </location>
    <ligand>
        <name>NAD(+)</name>
        <dbReference type="ChEBI" id="CHEBI:57540"/>
    </ligand>
</feature>
<protein>
    <recommendedName>
        <fullName evidence="3">UDP-glucose 6-dehydrogenase</fullName>
        <ecNumber evidence="3">1.1.1.22</ecNumber>
    </recommendedName>
</protein>
<dbReference type="FunFam" id="3.40.50.720:FF:000193">
    <property type="entry name" value="UDP-glucose 6-dehydrogenase"/>
    <property type="match status" value="1"/>
</dbReference>
<dbReference type="Pfam" id="PF03721">
    <property type="entry name" value="UDPG_MGDP_dh_N"/>
    <property type="match status" value="1"/>
</dbReference>
<feature type="binding site" evidence="8">
    <location>
        <position position="42"/>
    </location>
    <ligand>
        <name>NAD(+)</name>
        <dbReference type="ChEBI" id="CHEBI:57540"/>
    </ligand>
</feature>
<evidence type="ECO:0000256" key="1">
    <source>
        <dbReference type="ARBA" id="ARBA00004701"/>
    </source>
</evidence>
<dbReference type="SMART" id="SM00984">
    <property type="entry name" value="UDPG_MGDP_dh_C"/>
    <property type="match status" value="1"/>
</dbReference>
<dbReference type="InterPro" id="IPR014026">
    <property type="entry name" value="UDP-Glc/GDP-Man_DH_dimer"/>
</dbReference>
<dbReference type="Gene3D" id="1.20.5.100">
    <property type="entry name" value="Cytochrome c1, transmembrane anchor, C-terminal"/>
    <property type="match status" value="1"/>
</dbReference>
<dbReference type="PIRSF" id="PIRSF500133">
    <property type="entry name" value="UDPglc_DH_euk"/>
    <property type="match status" value="1"/>
</dbReference>
<dbReference type="AlphaFoldDB" id="A0A9P8J7B1"/>
<feature type="binding site" evidence="8">
    <location>
        <position position="171"/>
    </location>
    <ligand>
        <name>NAD(+)</name>
        <dbReference type="ChEBI" id="CHEBI:57540"/>
    </ligand>
</feature>
<dbReference type="PANTHER" id="PTHR11374:SF3">
    <property type="entry name" value="UDP-GLUCOSE 6-DEHYDROGENASE"/>
    <property type="match status" value="1"/>
</dbReference>
<keyword evidence="5 8" id="KW-0520">NAD</keyword>
<comment type="pathway">
    <text evidence="1">Nucleotide-sugar biosynthesis; UDP-alpha-D-glucuronate biosynthesis; UDP-alpha-D-glucuronate from UDP-alpha-D-glucose: step 1/1.</text>
</comment>
<dbReference type="SUPFAM" id="SSF48179">
    <property type="entry name" value="6-phosphogluconate dehydrogenase C-terminal domain-like"/>
    <property type="match status" value="1"/>
</dbReference>
<dbReference type="InterPro" id="IPR036220">
    <property type="entry name" value="UDP-Glc/GDP-Man_DH_C_sf"/>
</dbReference>
<reference evidence="11" key="1">
    <citation type="journal article" date="2021" name="J Fungi (Basel)">
        <title>Virulence traits and population genomics of the black yeast Aureobasidium melanogenum.</title>
        <authorList>
            <person name="Cernosa A."/>
            <person name="Sun X."/>
            <person name="Gostincar C."/>
            <person name="Fang C."/>
            <person name="Gunde-Cimerman N."/>
            <person name="Song Z."/>
        </authorList>
    </citation>
    <scope>NUCLEOTIDE SEQUENCE</scope>
    <source>
        <strain evidence="11">EXF-9911</strain>
    </source>
</reference>
<evidence type="ECO:0000256" key="8">
    <source>
        <dbReference type="PIRSR" id="PIRSR500133-3"/>
    </source>
</evidence>
<keyword evidence="4" id="KW-0560">Oxidoreductase</keyword>
<dbReference type="InterPro" id="IPR008927">
    <property type="entry name" value="6-PGluconate_DH-like_C_sf"/>
</dbReference>
<feature type="region of interest" description="Disordered" evidence="9">
    <location>
        <begin position="437"/>
        <end position="483"/>
    </location>
</feature>
<dbReference type="InterPro" id="IPR028356">
    <property type="entry name" value="UDPglc_DH_euk"/>
</dbReference>
<gene>
    <name evidence="11" type="ORF">KCU76_g7222</name>
</gene>
<dbReference type="Proteomes" id="UP000779574">
    <property type="component" value="Unassembled WGS sequence"/>
</dbReference>
<dbReference type="PIRSF" id="PIRSF000124">
    <property type="entry name" value="UDPglc_GDPman_dh"/>
    <property type="match status" value="1"/>
</dbReference>
<dbReference type="NCBIfam" id="TIGR03026">
    <property type="entry name" value="NDP-sugDHase"/>
    <property type="match status" value="1"/>
</dbReference>
<dbReference type="GO" id="GO:0006024">
    <property type="term" value="P:glycosaminoglycan biosynthetic process"/>
    <property type="evidence" value="ECO:0007669"/>
    <property type="project" value="TreeGrafter"/>
</dbReference>
<evidence type="ECO:0000259" key="10">
    <source>
        <dbReference type="SMART" id="SM00984"/>
    </source>
</evidence>
<dbReference type="EC" id="1.1.1.22" evidence="3"/>
<feature type="binding site" evidence="8">
    <location>
        <begin position="12"/>
        <end position="17"/>
    </location>
    <ligand>
        <name>NAD(+)</name>
        <dbReference type="ChEBI" id="CHEBI:57540"/>
    </ligand>
</feature>
<evidence type="ECO:0000256" key="2">
    <source>
        <dbReference type="ARBA" id="ARBA00006601"/>
    </source>
</evidence>
<sequence length="532" mass="58000">MMGPVKSVCFIGAGFVGGPSGAVLALKNPDVEVSVVDLSETRIAAWNSDALPIYEPGLLPVVKEARDAEVRPQNLFFTTDVRGTIKRADIVFICVNTPTKTAGIGAGKAPNMAYFESATRMIAAEAEKDTIIVEKSTVPCRTAANMREILKAIGRPGLNFEILSNPEFLAEGTAVADLMRPDRILIGSMQTPSGLQAAEVLADLYGSWVPKENILKTNIWSSELAKLAANALLAQRISSINALSAICEATGADVGEIAYAAGLDSRIGSRMLQASVGFGGSCFRKDVLNLSYMAETLHLPEVAAYWQSVVAINEWQKSRFTKRIISTLYGTLTGKKIAVYGFSYKKNTADTRESAAISVVKDLIAEQAKVCIYDPQVTKAQIWEELDINGCHIDDVEKYVSIAKNPYDCASESHAVIVLTEWDEFSNKDVVPAKKTGTENAQQLLPSPVASEHSSDNEMEMTPADRSARERYSPKTALKHAEAQNTKVDWEQIFDIMERPAFVFDGRRVIDAGKLQRLGFRVECIGRGNSFQ</sequence>
<feature type="binding site" evidence="8">
    <location>
        <position position="37"/>
    </location>
    <ligand>
        <name>NAD(+)</name>
        <dbReference type="ChEBI" id="CHEBI:57540"/>
    </ligand>
</feature>
<feature type="active site" description="Nucleophile" evidence="7">
    <location>
        <position position="282"/>
    </location>
</feature>
<dbReference type="PANTHER" id="PTHR11374">
    <property type="entry name" value="UDP-GLUCOSE DEHYDROGENASE/UDP-MANNAC DEHYDROGENASE"/>
    <property type="match status" value="1"/>
</dbReference>
<dbReference type="SUPFAM" id="SSF51735">
    <property type="entry name" value="NAD(P)-binding Rossmann-fold domains"/>
    <property type="match status" value="1"/>
</dbReference>
<dbReference type="EMBL" id="JAHFXF010000256">
    <property type="protein sequence ID" value="KAG9691763.1"/>
    <property type="molecule type" value="Genomic_DNA"/>
</dbReference>
<comment type="similarity">
    <text evidence="2">Belongs to the UDP-glucose/GDP-mannose dehydrogenase family.</text>
</comment>
<evidence type="ECO:0000256" key="5">
    <source>
        <dbReference type="ARBA" id="ARBA00023027"/>
    </source>
</evidence>
<evidence type="ECO:0000256" key="9">
    <source>
        <dbReference type="SAM" id="MobiDB-lite"/>
    </source>
</evidence>
<reference evidence="11" key="2">
    <citation type="submission" date="2021-08" db="EMBL/GenBank/DDBJ databases">
        <authorList>
            <person name="Gostincar C."/>
            <person name="Sun X."/>
            <person name="Song Z."/>
            <person name="Gunde-Cimerman N."/>
        </authorList>
    </citation>
    <scope>NUCLEOTIDE SEQUENCE</scope>
    <source>
        <strain evidence="11">EXF-9911</strain>
    </source>
</reference>
<dbReference type="InterPro" id="IPR001732">
    <property type="entry name" value="UDP-Glc/GDP-Man_DH_N"/>
</dbReference>
<proteinExistence type="inferred from homology"/>
<accession>A0A9P8J7B1</accession>
<organism evidence="11 12">
    <name type="scientific">Aureobasidium melanogenum</name>
    <name type="common">Aureobasidium pullulans var. melanogenum</name>
    <dbReference type="NCBI Taxonomy" id="46634"/>
    <lineage>
        <taxon>Eukaryota</taxon>
        <taxon>Fungi</taxon>
        <taxon>Dikarya</taxon>
        <taxon>Ascomycota</taxon>
        <taxon>Pezizomycotina</taxon>
        <taxon>Dothideomycetes</taxon>
        <taxon>Dothideomycetidae</taxon>
        <taxon>Dothideales</taxon>
        <taxon>Saccotheciaceae</taxon>
        <taxon>Aureobasidium</taxon>
    </lineage>
</organism>
<evidence type="ECO:0000256" key="7">
    <source>
        <dbReference type="PIRSR" id="PIRSR500133-1"/>
    </source>
</evidence>
<dbReference type="FunFam" id="3.40.50.720:FF:000032">
    <property type="entry name" value="UDP-glucose 6-dehydrogenase"/>
    <property type="match status" value="1"/>
</dbReference>
<dbReference type="Pfam" id="PF00984">
    <property type="entry name" value="UDPG_MGDP_dh"/>
    <property type="match status" value="1"/>
</dbReference>
<dbReference type="SUPFAM" id="SSF52413">
    <property type="entry name" value="UDP-glucose/GDP-mannose dehydrogenase C-terminal domain"/>
    <property type="match status" value="1"/>
</dbReference>
<evidence type="ECO:0000313" key="12">
    <source>
        <dbReference type="Proteomes" id="UP000779574"/>
    </source>
</evidence>
<evidence type="ECO:0000256" key="3">
    <source>
        <dbReference type="ARBA" id="ARBA00012954"/>
    </source>
</evidence>
<feature type="non-terminal residue" evidence="11">
    <location>
        <position position="532"/>
    </location>
</feature>
<name>A0A9P8J7B1_AURME</name>
<dbReference type="Gene3D" id="3.40.50.720">
    <property type="entry name" value="NAD(P)-binding Rossmann-like Domain"/>
    <property type="match status" value="2"/>
</dbReference>
<feature type="binding site" evidence="8">
    <location>
        <begin position="95"/>
        <end position="99"/>
    </location>
    <ligand>
        <name>NAD(+)</name>
        <dbReference type="ChEBI" id="CHEBI:57540"/>
    </ligand>
</feature>
<dbReference type="InterPro" id="IPR036291">
    <property type="entry name" value="NAD(P)-bd_dom_sf"/>
</dbReference>
<dbReference type="GO" id="GO:0005634">
    <property type="term" value="C:nucleus"/>
    <property type="evidence" value="ECO:0007669"/>
    <property type="project" value="TreeGrafter"/>
</dbReference>
<evidence type="ECO:0000256" key="6">
    <source>
        <dbReference type="ARBA" id="ARBA00047473"/>
    </source>
</evidence>
<feature type="binding site" evidence="8">
    <location>
        <begin position="136"/>
        <end position="137"/>
    </location>
    <ligand>
        <name>NAD(+)</name>
        <dbReference type="ChEBI" id="CHEBI:57540"/>
    </ligand>
</feature>
<dbReference type="InterPro" id="IPR014027">
    <property type="entry name" value="UDP-Glc/GDP-Man_DH_C"/>
</dbReference>
<dbReference type="GO" id="GO:0051287">
    <property type="term" value="F:NAD binding"/>
    <property type="evidence" value="ECO:0007669"/>
    <property type="project" value="InterPro"/>
</dbReference>
<dbReference type="InterPro" id="IPR017476">
    <property type="entry name" value="UDP-Glc/GDP-Man"/>
</dbReference>
<dbReference type="FunFam" id="1.20.5.100:FF:000001">
    <property type="entry name" value="UDP-glucose 6-dehydrogenase"/>
    <property type="match status" value="1"/>
</dbReference>
<dbReference type="GO" id="GO:0003979">
    <property type="term" value="F:UDP-glucose 6-dehydrogenase activity"/>
    <property type="evidence" value="ECO:0007669"/>
    <property type="project" value="UniProtKB-EC"/>
</dbReference>
<evidence type="ECO:0000313" key="11">
    <source>
        <dbReference type="EMBL" id="KAG9691763.1"/>
    </source>
</evidence>
<dbReference type="Pfam" id="PF03720">
    <property type="entry name" value="UDPG_MGDP_dh_C"/>
    <property type="match status" value="1"/>
</dbReference>
<comment type="catalytic activity">
    <reaction evidence="6">
        <text>UDP-alpha-D-glucose + 2 NAD(+) + H2O = UDP-alpha-D-glucuronate + 2 NADH + 3 H(+)</text>
        <dbReference type="Rhea" id="RHEA:23596"/>
        <dbReference type="ChEBI" id="CHEBI:15377"/>
        <dbReference type="ChEBI" id="CHEBI:15378"/>
        <dbReference type="ChEBI" id="CHEBI:57540"/>
        <dbReference type="ChEBI" id="CHEBI:57945"/>
        <dbReference type="ChEBI" id="CHEBI:58052"/>
        <dbReference type="ChEBI" id="CHEBI:58885"/>
        <dbReference type="EC" id="1.1.1.22"/>
    </reaction>
</comment>
<comment type="caution">
    <text evidence="11">The sequence shown here is derived from an EMBL/GenBank/DDBJ whole genome shotgun (WGS) entry which is preliminary data.</text>
</comment>